<proteinExistence type="predicted"/>
<sequence>MGLYMGFIHVFTRKLPGKEPVGLSKIYCGFVEFSQVPSFFC</sequence>
<dbReference type="AlphaFoldDB" id="A0A1M4XW18"/>
<evidence type="ECO:0000313" key="1">
    <source>
        <dbReference type="EMBL" id="SHE97669.1"/>
    </source>
</evidence>
<dbReference type="Proteomes" id="UP000184041">
    <property type="component" value="Unassembled WGS sequence"/>
</dbReference>
<name>A0A1M4XW18_9BACT</name>
<reference evidence="1 2" key="1">
    <citation type="submission" date="2016-11" db="EMBL/GenBank/DDBJ databases">
        <authorList>
            <person name="Jaros S."/>
            <person name="Januszkiewicz K."/>
            <person name="Wedrychowicz H."/>
        </authorList>
    </citation>
    <scope>NUCLEOTIDE SEQUENCE [LARGE SCALE GENOMIC DNA]</scope>
    <source>
        <strain evidence="1 2">DSM 21986</strain>
    </source>
</reference>
<organism evidence="1 2">
    <name type="scientific">Fodinibius roseus</name>
    <dbReference type="NCBI Taxonomy" id="1194090"/>
    <lineage>
        <taxon>Bacteria</taxon>
        <taxon>Pseudomonadati</taxon>
        <taxon>Balneolota</taxon>
        <taxon>Balneolia</taxon>
        <taxon>Balneolales</taxon>
        <taxon>Balneolaceae</taxon>
        <taxon>Fodinibius</taxon>
    </lineage>
</organism>
<evidence type="ECO:0000313" key="2">
    <source>
        <dbReference type="Proteomes" id="UP000184041"/>
    </source>
</evidence>
<keyword evidence="2" id="KW-1185">Reference proteome</keyword>
<protein>
    <submittedName>
        <fullName evidence="1">Uncharacterized protein</fullName>
    </submittedName>
</protein>
<dbReference type="EMBL" id="FQUS01000004">
    <property type="protein sequence ID" value="SHE97669.1"/>
    <property type="molecule type" value="Genomic_DNA"/>
</dbReference>
<accession>A0A1M4XW18</accession>
<gene>
    <name evidence="1" type="ORF">SAMN05443144_104234</name>
</gene>